<proteinExistence type="predicted"/>
<protein>
    <submittedName>
        <fullName evidence="3">Helix-turn-helix domain protein</fullName>
    </submittedName>
</protein>
<keyword evidence="4" id="KW-1185">Reference proteome</keyword>
<evidence type="ECO:0000313" key="3">
    <source>
        <dbReference type="EMBL" id="VDC33244.1"/>
    </source>
</evidence>
<dbReference type="RefSeq" id="WP_124093341.1">
    <property type="nucleotide sequence ID" value="NZ_CBCRYA010000036.1"/>
</dbReference>
<feature type="region of interest" description="Disordered" evidence="1">
    <location>
        <begin position="1"/>
        <end position="23"/>
    </location>
</feature>
<dbReference type="InterPro" id="IPR010093">
    <property type="entry name" value="SinI_DNA-bd"/>
</dbReference>
<dbReference type="InterPro" id="IPR041657">
    <property type="entry name" value="HTH_17"/>
</dbReference>
<dbReference type="Proteomes" id="UP000280861">
    <property type="component" value="Unassembled WGS sequence"/>
</dbReference>
<evidence type="ECO:0000313" key="4">
    <source>
        <dbReference type="Proteomes" id="UP000280861"/>
    </source>
</evidence>
<dbReference type="AlphaFoldDB" id="A0A3P5XES1"/>
<evidence type="ECO:0000259" key="2">
    <source>
        <dbReference type="Pfam" id="PF12728"/>
    </source>
</evidence>
<feature type="domain" description="Helix-turn-helix" evidence="2">
    <location>
        <begin position="26"/>
        <end position="73"/>
    </location>
</feature>
<dbReference type="OrthoDB" id="4871899at2"/>
<dbReference type="SUPFAM" id="SSF46955">
    <property type="entry name" value="Putative DNA-binding domain"/>
    <property type="match status" value="1"/>
</dbReference>
<name>A0A3P5XES1_9MICC</name>
<dbReference type="InterPro" id="IPR009061">
    <property type="entry name" value="DNA-bd_dom_put_sf"/>
</dbReference>
<feature type="compositionally biased region" description="Basic and acidic residues" evidence="1">
    <location>
        <begin position="9"/>
        <end position="19"/>
    </location>
</feature>
<reference evidence="3 4" key="1">
    <citation type="submission" date="2018-11" db="EMBL/GenBank/DDBJ databases">
        <authorList>
            <person name="Criscuolo A."/>
        </authorList>
    </citation>
    <scope>NUCLEOTIDE SEQUENCE [LARGE SCALE GENOMIC DNA]</scope>
    <source>
        <strain evidence="3">AT11b</strain>
    </source>
</reference>
<sequence>MTSDDDSEAINRDAVDRLFDQSPPTLGATEVAERLGVSAKSVYTWLKDGLIPGYKIGTTWFVIRDELKDTLRKGANTKRDTGPVLVIRTETKQGD</sequence>
<dbReference type="EMBL" id="UXAU01000046">
    <property type="protein sequence ID" value="VDC33244.1"/>
    <property type="molecule type" value="Genomic_DNA"/>
</dbReference>
<gene>
    <name evidence="3" type="ORF">PSET11_03273</name>
</gene>
<dbReference type="NCBIfam" id="TIGR01764">
    <property type="entry name" value="excise"/>
    <property type="match status" value="1"/>
</dbReference>
<dbReference type="Pfam" id="PF12728">
    <property type="entry name" value="HTH_17"/>
    <property type="match status" value="1"/>
</dbReference>
<evidence type="ECO:0000256" key="1">
    <source>
        <dbReference type="SAM" id="MobiDB-lite"/>
    </source>
</evidence>
<accession>A0A3P5XES1</accession>
<dbReference type="GO" id="GO:0003677">
    <property type="term" value="F:DNA binding"/>
    <property type="evidence" value="ECO:0007669"/>
    <property type="project" value="InterPro"/>
</dbReference>
<organism evidence="3 4">
    <name type="scientific">Arthrobacter ulcerisalmonis</name>
    <dbReference type="NCBI Taxonomy" id="2483813"/>
    <lineage>
        <taxon>Bacteria</taxon>
        <taxon>Bacillati</taxon>
        <taxon>Actinomycetota</taxon>
        <taxon>Actinomycetes</taxon>
        <taxon>Micrococcales</taxon>
        <taxon>Micrococcaceae</taxon>
        <taxon>Arthrobacter</taxon>
    </lineage>
</organism>